<feature type="compositionally biased region" description="Low complexity" evidence="1">
    <location>
        <begin position="405"/>
        <end position="415"/>
    </location>
</feature>
<comment type="caution">
    <text evidence="2">The sequence shown here is derived from an EMBL/GenBank/DDBJ whole genome shotgun (WGS) entry which is preliminary data.</text>
</comment>
<organism evidence="2 3">
    <name type="scientific">Candidatus Ozemobacter sibiricus</name>
    <dbReference type="NCBI Taxonomy" id="2268124"/>
    <lineage>
        <taxon>Bacteria</taxon>
        <taxon>Candidatus Ozemobacteria</taxon>
        <taxon>Candidatus Ozemobacterales</taxon>
        <taxon>Candidatus Ozemobacteraceae</taxon>
        <taxon>Candidatus Ozemobacter</taxon>
    </lineage>
</organism>
<proteinExistence type="predicted"/>
<dbReference type="Proteomes" id="UP000252355">
    <property type="component" value="Unassembled WGS sequence"/>
</dbReference>
<feature type="compositionally biased region" description="Low complexity" evidence="1">
    <location>
        <begin position="338"/>
        <end position="379"/>
    </location>
</feature>
<accession>A0A367ZVM6</accession>
<evidence type="ECO:0000313" key="2">
    <source>
        <dbReference type="EMBL" id="RCK81381.1"/>
    </source>
</evidence>
<evidence type="ECO:0000256" key="1">
    <source>
        <dbReference type="SAM" id="MobiDB-lite"/>
    </source>
</evidence>
<reference evidence="2 3" key="1">
    <citation type="submission" date="2018-05" db="EMBL/GenBank/DDBJ databases">
        <title>A metagenomic window into the 2 km-deep terrestrial subsurface aquifer revealed taxonomically and functionally diverse microbial community comprising novel uncultured bacterial lineages.</title>
        <authorList>
            <person name="Kadnikov V.V."/>
            <person name="Mardanov A.V."/>
            <person name="Beletsky A.V."/>
            <person name="Banks D."/>
            <person name="Pimenov N.V."/>
            <person name="Frank Y.A."/>
            <person name="Karnachuk O.V."/>
            <person name="Ravin N.V."/>
        </authorList>
    </citation>
    <scope>NUCLEOTIDE SEQUENCE [LARGE SCALE GENOMIC DNA]</scope>
    <source>
        <strain evidence="2">BY5</strain>
    </source>
</reference>
<dbReference type="AlphaFoldDB" id="A0A367ZVM6"/>
<gene>
    <name evidence="2" type="ORF">OZSIB_2250</name>
</gene>
<feature type="region of interest" description="Disordered" evidence="1">
    <location>
        <begin position="338"/>
        <end position="415"/>
    </location>
</feature>
<sequence length="415" mass="41245">MTTTTVQPVGTLYAPTPSTTSSSATTTAASAPAAAAATTTGSTTAPATVGNGGAAPSGSGFEATLQNKVQVAFRLTRTIAGIQRPVLDAAASPASPAGGAPPAGAVLKVDQPCRACRSPASLDAAPGQYGWQFSFFARVAGDLGEWGRPMQAAFYETGRAVADTFARQVGWSGDPVGAFLQGTQQIMPQGPAATGSFFDSLRRRAAQGLESLSSSLLAVQSGIGLPSLNGNPAQTSPLPATGALDLARLHISSVANGASPSAPTRPRPHNRAGIEITMVSGPLRADRSARAFQDPLLPPARLELTGDQSPPPAAALDFLKKFLDLVRAFLDDLGGSAAAASASGSASSSSASSSSSSSRSPSAPGTAATDAASPAVPATEGDPPFPSPAENPPAAGDAPDDHAALGDPDAPTTVI</sequence>
<name>A0A367ZVM6_9BACT</name>
<evidence type="ECO:0000313" key="3">
    <source>
        <dbReference type="Proteomes" id="UP000252355"/>
    </source>
</evidence>
<feature type="compositionally biased region" description="Low complexity" evidence="1">
    <location>
        <begin position="14"/>
        <end position="26"/>
    </location>
</feature>
<dbReference type="EMBL" id="QOQW01000002">
    <property type="protein sequence ID" value="RCK81381.1"/>
    <property type="molecule type" value="Genomic_DNA"/>
</dbReference>
<protein>
    <submittedName>
        <fullName evidence="2">Uncharacterized protein</fullName>
    </submittedName>
</protein>
<feature type="region of interest" description="Disordered" evidence="1">
    <location>
        <begin position="1"/>
        <end position="26"/>
    </location>
</feature>